<reference evidence="9" key="1">
    <citation type="submission" date="2022-09" db="EMBL/GenBank/DDBJ databases">
        <title>Aureispira anguillicida sp. nov., isolated from Leptocephalus of Japanese eel Anguilla japonica.</title>
        <authorList>
            <person name="Yuasa K."/>
            <person name="Mekata T."/>
            <person name="Ikunari K."/>
        </authorList>
    </citation>
    <scope>NUCLEOTIDE SEQUENCE</scope>
    <source>
        <strain evidence="9">EL160426</strain>
    </source>
</reference>
<dbReference type="FunFam" id="3.30.300.20:FF:000002">
    <property type="entry name" value="Transcription termination/antitermination protein NusA"/>
    <property type="match status" value="1"/>
</dbReference>
<dbReference type="InterPro" id="IPR009019">
    <property type="entry name" value="KH_sf_prok-type"/>
</dbReference>
<dbReference type="SUPFAM" id="SSF54814">
    <property type="entry name" value="Prokaryotic type KH domain (KH-domain type II)"/>
    <property type="match status" value="2"/>
</dbReference>
<keyword evidence="2 7" id="KW-0963">Cytoplasm</keyword>
<dbReference type="PANTHER" id="PTHR22648:SF0">
    <property type="entry name" value="TRANSCRIPTION TERMINATION_ANTITERMINATION PROTEIN NUSA"/>
    <property type="match status" value="1"/>
</dbReference>
<dbReference type="GO" id="GO:0003700">
    <property type="term" value="F:DNA-binding transcription factor activity"/>
    <property type="evidence" value="ECO:0007669"/>
    <property type="project" value="InterPro"/>
</dbReference>
<evidence type="ECO:0000259" key="8">
    <source>
        <dbReference type="PROSITE" id="PS50126"/>
    </source>
</evidence>
<dbReference type="InterPro" id="IPR036555">
    <property type="entry name" value="NusA_N_sf"/>
</dbReference>
<keyword evidence="4 7" id="KW-0694">RNA-binding</keyword>
<dbReference type="InterPro" id="IPR003029">
    <property type="entry name" value="S1_domain"/>
</dbReference>
<keyword evidence="1 7" id="KW-0806">Transcription termination</keyword>
<dbReference type="PANTHER" id="PTHR22648">
    <property type="entry name" value="TRANSCRIPTION TERMINATION FACTOR NUSA"/>
    <property type="match status" value="1"/>
</dbReference>
<evidence type="ECO:0000256" key="3">
    <source>
        <dbReference type="ARBA" id="ARBA00022814"/>
    </source>
</evidence>
<dbReference type="Pfam" id="PF08529">
    <property type="entry name" value="NusA_N"/>
    <property type="match status" value="1"/>
</dbReference>
<feature type="domain" description="S1 motif" evidence="8">
    <location>
        <begin position="137"/>
        <end position="203"/>
    </location>
</feature>
<evidence type="ECO:0000256" key="5">
    <source>
        <dbReference type="ARBA" id="ARBA00023015"/>
    </source>
</evidence>
<dbReference type="SMART" id="SM00316">
    <property type="entry name" value="S1"/>
    <property type="match status" value="1"/>
</dbReference>
<dbReference type="InterPro" id="IPR010213">
    <property type="entry name" value="TF_NusA"/>
</dbReference>
<dbReference type="SUPFAM" id="SSF69705">
    <property type="entry name" value="Transcription factor NusA, N-terminal domain"/>
    <property type="match status" value="1"/>
</dbReference>
<dbReference type="Pfam" id="PF13184">
    <property type="entry name" value="KH_NusA_1st"/>
    <property type="match status" value="1"/>
</dbReference>
<dbReference type="GO" id="GO:0005829">
    <property type="term" value="C:cytosol"/>
    <property type="evidence" value="ECO:0007669"/>
    <property type="project" value="TreeGrafter"/>
</dbReference>
<evidence type="ECO:0000256" key="7">
    <source>
        <dbReference type="HAMAP-Rule" id="MF_00945"/>
    </source>
</evidence>
<dbReference type="AlphaFoldDB" id="A0A916DWC1"/>
<evidence type="ECO:0000313" key="10">
    <source>
        <dbReference type="Proteomes" id="UP001060919"/>
    </source>
</evidence>
<dbReference type="KEGG" id="aup:AsAng_0054180"/>
<protein>
    <recommendedName>
        <fullName evidence="7">Transcription termination/antitermination protein NusA</fullName>
    </recommendedName>
</protein>
<dbReference type="HAMAP" id="MF_00945_B">
    <property type="entry name" value="NusA_B"/>
    <property type="match status" value="1"/>
</dbReference>
<dbReference type="InterPro" id="IPR025249">
    <property type="entry name" value="TF_NusA_KH_1st"/>
</dbReference>
<dbReference type="Gene3D" id="3.30.300.20">
    <property type="match status" value="2"/>
</dbReference>
<dbReference type="EMBL" id="AP026867">
    <property type="protein sequence ID" value="BDS14637.1"/>
    <property type="molecule type" value="Genomic_DNA"/>
</dbReference>
<comment type="similarity">
    <text evidence="7">Belongs to the NusA family.</text>
</comment>
<dbReference type="InterPro" id="IPR015946">
    <property type="entry name" value="KH_dom-like_a/b"/>
</dbReference>
<dbReference type="CDD" id="cd02134">
    <property type="entry name" value="KH-II_NusA_rpt1"/>
    <property type="match status" value="1"/>
</dbReference>
<dbReference type="Pfam" id="PF26594">
    <property type="entry name" value="KH_NusA_2nd"/>
    <property type="match status" value="1"/>
</dbReference>
<dbReference type="InterPro" id="IPR013735">
    <property type="entry name" value="TF_NusA_N"/>
</dbReference>
<dbReference type="SUPFAM" id="SSF50249">
    <property type="entry name" value="Nucleic acid-binding proteins"/>
    <property type="match status" value="1"/>
</dbReference>
<evidence type="ECO:0000256" key="4">
    <source>
        <dbReference type="ARBA" id="ARBA00022884"/>
    </source>
</evidence>
<dbReference type="CDD" id="cd22529">
    <property type="entry name" value="KH-II_NusA_rpt2"/>
    <property type="match status" value="1"/>
</dbReference>
<proteinExistence type="inferred from homology"/>
<dbReference type="NCBIfam" id="TIGR01953">
    <property type="entry name" value="NusA"/>
    <property type="match status" value="1"/>
</dbReference>
<dbReference type="GO" id="GO:0031564">
    <property type="term" value="P:transcription antitermination"/>
    <property type="evidence" value="ECO:0007669"/>
    <property type="project" value="UniProtKB-UniRule"/>
</dbReference>
<gene>
    <name evidence="7" type="primary">nusA</name>
    <name evidence="9" type="ORF">AsAng_0054180</name>
</gene>
<dbReference type="GO" id="GO:0003723">
    <property type="term" value="F:RNA binding"/>
    <property type="evidence" value="ECO:0007669"/>
    <property type="project" value="UniProtKB-UniRule"/>
</dbReference>
<keyword evidence="10" id="KW-1185">Reference proteome</keyword>
<keyword evidence="5 7" id="KW-0805">Transcription regulation</keyword>
<keyword evidence="6 7" id="KW-0804">Transcription</keyword>
<dbReference type="InterPro" id="IPR030842">
    <property type="entry name" value="TF_NusA_bacterial"/>
</dbReference>
<comment type="function">
    <text evidence="7">Participates in both transcription termination and antitermination.</text>
</comment>
<sequence length="421" mass="48324">MSINLIDSFQEFKHIKSIDLPTMIRVLEDVFRTLIRKKYSTDENFDIIVNANEGDLEIWRKREIVPDGEVEDDRFQITITEALEIEADYEVGEECYQRVHIIDFGRRAIMAARQTLISRILELEKDKVFQMYVDRVGDVIRGEVHQILKRELVVLDDESGVELLLPKSEMVRGDFFRKGDTLKGIIRKVDMRNSNPVIILSRTDNSFLEKLLEQEVPEIEDGLITVKKIVRVPGERAKVAVESYDERIDPVGACVGMKGSRIHGIVRELRNENIDIINYTTNESLLIQRSLTPAKISSIEIDADKRRASVFLKPEEISKAIGKKGINIKLASKLTNYTIDVYREGFEESDYDVELDEFKDEIEEWIIDELKSIGCDTARSVLELNIDELVRRTDLEAETISDVVAILNAELEEDTSGNNEE</sequence>
<organism evidence="9 10">
    <name type="scientific">Aureispira anguillae</name>
    <dbReference type="NCBI Taxonomy" id="2864201"/>
    <lineage>
        <taxon>Bacteria</taxon>
        <taxon>Pseudomonadati</taxon>
        <taxon>Bacteroidota</taxon>
        <taxon>Saprospiria</taxon>
        <taxon>Saprospirales</taxon>
        <taxon>Saprospiraceae</taxon>
        <taxon>Aureispira</taxon>
    </lineage>
</organism>
<evidence type="ECO:0000256" key="1">
    <source>
        <dbReference type="ARBA" id="ARBA00022472"/>
    </source>
</evidence>
<dbReference type="Gene3D" id="3.30.1480.10">
    <property type="entry name" value="NusA, N-terminal domain"/>
    <property type="match status" value="1"/>
</dbReference>
<dbReference type="InterPro" id="IPR058582">
    <property type="entry name" value="KH_NusA_2nd"/>
</dbReference>
<comment type="subcellular location">
    <subcellularLocation>
        <location evidence="7">Cytoplasm</location>
    </subcellularLocation>
</comment>
<dbReference type="PROSITE" id="PS50126">
    <property type="entry name" value="S1"/>
    <property type="match status" value="1"/>
</dbReference>
<keyword evidence="3 7" id="KW-0889">Transcription antitermination</keyword>
<dbReference type="GO" id="GO:0006353">
    <property type="term" value="P:DNA-templated transcription termination"/>
    <property type="evidence" value="ECO:0007669"/>
    <property type="project" value="UniProtKB-UniRule"/>
</dbReference>
<dbReference type="RefSeq" id="WP_264789855.1">
    <property type="nucleotide sequence ID" value="NZ_AP026867.1"/>
</dbReference>
<evidence type="ECO:0000256" key="2">
    <source>
        <dbReference type="ARBA" id="ARBA00022490"/>
    </source>
</evidence>
<evidence type="ECO:0000256" key="6">
    <source>
        <dbReference type="ARBA" id="ARBA00023163"/>
    </source>
</evidence>
<name>A0A916DWC1_9BACT</name>
<dbReference type="Gene3D" id="2.40.50.140">
    <property type="entry name" value="Nucleic acid-binding proteins"/>
    <property type="match status" value="1"/>
</dbReference>
<accession>A0A916DWC1</accession>
<dbReference type="Proteomes" id="UP001060919">
    <property type="component" value="Chromosome"/>
</dbReference>
<dbReference type="InterPro" id="IPR012340">
    <property type="entry name" value="NA-bd_OB-fold"/>
</dbReference>
<evidence type="ECO:0000313" key="9">
    <source>
        <dbReference type="EMBL" id="BDS14637.1"/>
    </source>
</evidence>
<comment type="subunit">
    <text evidence="7">Monomer. Binds directly to the core enzyme of the DNA-dependent RNA polymerase and to nascent RNA.</text>
</comment>